<name>A0A542EPN7_9ACTN</name>
<keyword evidence="3" id="KW-1185">Reference proteome</keyword>
<keyword evidence="1" id="KW-0732">Signal</keyword>
<feature type="chain" id="PRO_5022140562" description="Secreted protein" evidence="1">
    <location>
        <begin position="25"/>
        <end position="75"/>
    </location>
</feature>
<evidence type="ECO:0000256" key="1">
    <source>
        <dbReference type="SAM" id="SignalP"/>
    </source>
</evidence>
<dbReference type="RefSeq" id="WP_141853636.1">
    <property type="nucleotide sequence ID" value="NZ_BAAAKA010000012.1"/>
</dbReference>
<organism evidence="2 3">
    <name type="scientific">Kribbella jejuensis</name>
    <dbReference type="NCBI Taxonomy" id="236068"/>
    <lineage>
        <taxon>Bacteria</taxon>
        <taxon>Bacillati</taxon>
        <taxon>Actinomycetota</taxon>
        <taxon>Actinomycetes</taxon>
        <taxon>Propionibacteriales</taxon>
        <taxon>Kribbellaceae</taxon>
        <taxon>Kribbella</taxon>
    </lineage>
</organism>
<gene>
    <name evidence="2" type="ORF">FB475_1418</name>
</gene>
<accession>A0A542EPN7</accession>
<evidence type="ECO:0000313" key="2">
    <source>
        <dbReference type="EMBL" id="TQJ17303.1"/>
    </source>
</evidence>
<comment type="caution">
    <text evidence="2">The sequence shown here is derived from an EMBL/GenBank/DDBJ whole genome shotgun (WGS) entry which is preliminary data.</text>
</comment>
<evidence type="ECO:0000313" key="3">
    <source>
        <dbReference type="Proteomes" id="UP000316298"/>
    </source>
</evidence>
<dbReference type="AlphaFoldDB" id="A0A542EPN7"/>
<proteinExistence type="predicted"/>
<sequence length="75" mass="7622">MRKILAVGALGVAAAIVPVTGAQATTTSAVYRGSYTVGADCAGAGQGIVNSSPKAWGYECRPNPLGGYDLYILYP</sequence>
<dbReference type="Proteomes" id="UP000316298">
    <property type="component" value="Unassembled WGS sequence"/>
</dbReference>
<reference evidence="2 3" key="1">
    <citation type="submission" date="2019-06" db="EMBL/GenBank/DDBJ databases">
        <title>Sequencing the genomes of 1000 actinobacteria strains.</title>
        <authorList>
            <person name="Klenk H.-P."/>
        </authorList>
    </citation>
    <scope>NUCLEOTIDE SEQUENCE [LARGE SCALE GENOMIC DNA]</scope>
    <source>
        <strain evidence="2 3">DSM 17305</strain>
    </source>
</reference>
<evidence type="ECO:0008006" key="4">
    <source>
        <dbReference type="Google" id="ProtNLM"/>
    </source>
</evidence>
<feature type="signal peptide" evidence="1">
    <location>
        <begin position="1"/>
        <end position="24"/>
    </location>
</feature>
<dbReference type="EMBL" id="VFMM01000001">
    <property type="protein sequence ID" value="TQJ17303.1"/>
    <property type="molecule type" value="Genomic_DNA"/>
</dbReference>
<protein>
    <recommendedName>
        <fullName evidence="4">Secreted protein</fullName>
    </recommendedName>
</protein>